<evidence type="ECO:0000256" key="1">
    <source>
        <dbReference type="ARBA" id="ARBA00005046"/>
    </source>
</evidence>
<dbReference type="Gene3D" id="3.90.1170.40">
    <property type="entry name" value="Molybdopterin biosynthesis MoaE subunit"/>
    <property type="match status" value="1"/>
</dbReference>
<comment type="caution">
    <text evidence="14">The sequence shown here is derived from an EMBL/GenBank/DDBJ whole genome shotgun (WGS) entry which is preliminary data.</text>
</comment>
<dbReference type="PANTHER" id="PTHR23404">
    <property type="entry name" value="MOLYBDOPTERIN SYNTHASE RELATED"/>
    <property type="match status" value="1"/>
</dbReference>
<dbReference type="Pfam" id="PF02391">
    <property type="entry name" value="MoaE"/>
    <property type="match status" value="1"/>
</dbReference>
<dbReference type="FunFam" id="3.90.1170.40:FF:000004">
    <property type="entry name" value="Molybdopterin biosynthesis protein MoeE"/>
    <property type="match status" value="1"/>
</dbReference>
<dbReference type="Proteomes" id="UP000483004">
    <property type="component" value="Unassembled WGS sequence"/>
</dbReference>
<comment type="pathway">
    <text evidence="1">Cofactor biosynthesis; molybdopterin biosynthesis.</text>
</comment>
<reference evidence="14 15" key="1">
    <citation type="submission" date="2019-09" db="EMBL/GenBank/DDBJ databases">
        <title>Actinomadura physcomitrii sp. nov., a novel actinomycete isolated from moss [Physcomitrium sphaericum (Ludw) Fuernr].</title>
        <authorList>
            <person name="Liu C."/>
            <person name="Zhuang X."/>
        </authorList>
    </citation>
    <scope>NUCLEOTIDE SEQUENCE [LARGE SCALE GENOMIC DNA]</scope>
    <source>
        <strain evidence="14 15">CYP1-1B</strain>
    </source>
</reference>
<protein>
    <recommendedName>
        <fullName evidence="9">Molybdopterin synthase catalytic subunit 1</fullName>
        <ecNumber evidence="3">2.8.1.12</ecNumber>
    </recommendedName>
    <alternativeName>
        <fullName evidence="13">MPT synthase subunit 2 1</fullName>
    </alternativeName>
    <alternativeName>
        <fullName evidence="10">Molybdenum cofactor biosynthesis protein E 1</fullName>
    </alternativeName>
    <alternativeName>
        <fullName evidence="11">Molybdopterin-converting factor large subunit 1</fullName>
    </alternativeName>
    <alternativeName>
        <fullName evidence="12">Molybdopterin-converting factor subunit 2 1</fullName>
    </alternativeName>
</protein>
<evidence type="ECO:0000256" key="4">
    <source>
        <dbReference type="ARBA" id="ARBA00022679"/>
    </source>
</evidence>
<proteinExistence type="inferred from homology"/>
<evidence type="ECO:0000256" key="11">
    <source>
        <dbReference type="ARBA" id="ARBA00078352"/>
    </source>
</evidence>
<keyword evidence="15" id="KW-1185">Reference proteome</keyword>
<evidence type="ECO:0000256" key="13">
    <source>
        <dbReference type="ARBA" id="ARBA00080739"/>
    </source>
</evidence>
<evidence type="ECO:0000256" key="3">
    <source>
        <dbReference type="ARBA" id="ARBA00011950"/>
    </source>
</evidence>
<dbReference type="GO" id="GO:0006777">
    <property type="term" value="P:Mo-molybdopterin cofactor biosynthetic process"/>
    <property type="evidence" value="ECO:0007669"/>
    <property type="project" value="UniProtKB-KW"/>
</dbReference>
<dbReference type="AlphaFoldDB" id="A0A6L3VVM5"/>
<evidence type="ECO:0000256" key="12">
    <source>
        <dbReference type="ARBA" id="ARBA00080680"/>
    </source>
</evidence>
<evidence type="ECO:0000256" key="9">
    <source>
        <dbReference type="ARBA" id="ARBA00072424"/>
    </source>
</evidence>
<keyword evidence="5" id="KW-0501">Molybdenum cofactor biosynthesis</keyword>
<comment type="similarity">
    <text evidence="2">Belongs to the MoaE family.</text>
</comment>
<evidence type="ECO:0000256" key="8">
    <source>
        <dbReference type="ARBA" id="ARBA00049878"/>
    </source>
</evidence>
<evidence type="ECO:0000256" key="6">
    <source>
        <dbReference type="ARBA" id="ARBA00025448"/>
    </source>
</evidence>
<comment type="subunit">
    <text evidence="7">Heterotetramer of 2 MoaD subunits and 2 MoaE subunits. Also stable as homodimer. The enzyme changes between these two forms during catalysis.</text>
</comment>
<dbReference type="InterPro" id="IPR036563">
    <property type="entry name" value="MoaE_sf"/>
</dbReference>
<sequence length="148" mass="15741">MSEDSAAAGTAIRLAEIRDTPLSVDEVFAAVGDPAAGGVALFVGTVRDHDHARDVRALSYSAHPTVERELRAVMEKVAADFPVRALAAVHRVGDLEIGDLAVVVAASCPHRAEAFDACRRLIDDLKAQVPIWKHQTFADGGDEWVGAC</sequence>
<comment type="function">
    <text evidence="6">Converts molybdopterin precursor Z into molybdopterin. This requires the incorporation of two sulfur atoms into precursor Z to generate a dithiolene group. The sulfur is provided by MoaD.</text>
</comment>
<dbReference type="GO" id="GO:0030366">
    <property type="term" value="F:molybdopterin synthase activity"/>
    <property type="evidence" value="ECO:0007669"/>
    <property type="project" value="UniProtKB-EC"/>
</dbReference>
<dbReference type="OrthoDB" id="9794429at2"/>
<evidence type="ECO:0000256" key="2">
    <source>
        <dbReference type="ARBA" id="ARBA00005426"/>
    </source>
</evidence>
<gene>
    <name evidence="14" type="ORF">F9B16_18690</name>
</gene>
<name>A0A6L3VVM5_9ACTN</name>
<evidence type="ECO:0000313" key="14">
    <source>
        <dbReference type="EMBL" id="KAB2380064.1"/>
    </source>
</evidence>
<evidence type="ECO:0000256" key="7">
    <source>
        <dbReference type="ARBA" id="ARBA00026066"/>
    </source>
</evidence>
<accession>A0A6L3VVM5</accession>
<dbReference type="InterPro" id="IPR003448">
    <property type="entry name" value="Mopterin_biosynth_MoaE"/>
</dbReference>
<evidence type="ECO:0000313" key="15">
    <source>
        <dbReference type="Proteomes" id="UP000483004"/>
    </source>
</evidence>
<keyword evidence="4" id="KW-0808">Transferase</keyword>
<evidence type="ECO:0000256" key="5">
    <source>
        <dbReference type="ARBA" id="ARBA00023150"/>
    </source>
</evidence>
<dbReference type="EMBL" id="WBMR01000048">
    <property type="protein sequence ID" value="KAB2380064.1"/>
    <property type="molecule type" value="Genomic_DNA"/>
</dbReference>
<organism evidence="14 15">
    <name type="scientific">Actinomadura montaniterrae</name>
    <dbReference type="NCBI Taxonomy" id="1803903"/>
    <lineage>
        <taxon>Bacteria</taxon>
        <taxon>Bacillati</taxon>
        <taxon>Actinomycetota</taxon>
        <taxon>Actinomycetes</taxon>
        <taxon>Streptosporangiales</taxon>
        <taxon>Thermomonosporaceae</taxon>
        <taxon>Actinomadura</taxon>
    </lineage>
</organism>
<evidence type="ECO:0000256" key="10">
    <source>
        <dbReference type="ARBA" id="ARBA00076955"/>
    </source>
</evidence>
<comment type="catalytic activity">
    <reaction evidence="8">
        <text>2 [molybdopterin-synthase sulfur-carrier protein]-C-terminal-Gly-aminoethanethioate + cyclic pyranopterin phosphate + H2O = molybdopterin + 2 [molybdopterin-synthase sulfur-carrier protein]-C-terminal Gly-Gly + 2 H(+)</text>
        <dbReference type="Rhea" id="RHEA:26333"/>
        <dbReference type="Rhea" id="RHEA-COMP:12202"/>
        <dbReference type="Rhea" id="RHEA-COMP:19907"/>
        <dbReference type="ChEBI" id="CHEBI:15377"/>
        <dbReference type="ChEBI" id="CHEBI:15378"/>
        <dbReference type="ChEBI" id="CHEBI:58698"/>
        <dbReference type="ChEBI" id="CHEBI:59648"/>
        <dbReference type="ChEBI" id="CHEBI:90778"/>
        <dbReference type="ChEBI" id="CHEBI:232372"/>
        <dbReference type="EC" id="2.8.1.12"/>
    </reaction>
</comment>
<dbReference type="EC" id="2.8.1.12" evidence="3"/>
<dbReference type="CDD" id="cd00756">
    <property type="entry name" value="MoaE"/>
    <property type="match status" value="1"/>
</dbReference>
<dbReference type="SUPFAM" id="SSF54690">
    <property type="entry name" value="Molybdopterin synthase subunit MoaE"/>
    <property type="match status" value="1"/>
</dbReference>
<dbReference type="RefSeq" id="WP_151541373.1">
    <property type="nucleotide sequence ID" value="NZ_WBMR01000048.1"/>
</dbReference>